<feature type="domain" description="Transcription elongation factor GreA/GreB C-terminal" evidence="3">
    <location>
        <begin position="90"/>
        <end position="166"/>
    </location>
</feature>
<evidence type="ECO:0000256" key="1">
    <source>
        <dbReference type="SAM" id="Coils"/>
    </source>
</evidence>
<dbReference type="GO" id="GO:0003677">
    <property type="term" value="F:DNA binding"/>
    <property type="evidence" value="ECO:0007669"/>
    <property type="project" value="InterPro"/>
</dbReference>
<dbReference type="RefSeq" id="WP_189603690.1">
    <property type="nucleotide sequence ID" value="NZ_BMXB01000002.1"/>
</dbReference>
<keyword evidence="4" id="KW-0251">Elongation factor</keyword>
<dbReference type="SUPFAM" id="SSF54534">
    <property type="entry name" value="FKBP-like"/>
    <property type="match status" value="1"/>
</dbReference>
<dbReference type="InterPro" id="IPR001437">
    <property type="entry name" value="Tscrpt_elong_fac_GreA/B_C"/>
</dbReference>
<accession>A0A918SC28</accession>
<organism evidence="4 5">
    <name type="scientific">Salinimicrobium marinum</name>
    <dbReference type="NCBI Taxonomy" id="680283"/>
    <lineage>
        <taxon>Bacteria</taxon>
        <taxon>Pseudomonadati</taxon>
        <taxon>Bacteroidota</taxon>
        <taxon>Flavobacteriia</taxon>
        <taxon>Flavobacteriales</taxon>
        <taxon>Flavobacteriaceae</taxon>
        <taxon>Salinimicrobium</taxon>
    </lineage>
</organism>
<dbReference type="AlphaFoldDB" id="A0A918SC28"/>
<dbReference type="Pfam" id="PF01272">
    <property type="entry name" value="GreA_GreB"/>
    <property type="match status" value="1"/>
</dbReference>
<keyword evidence="1" id="KW-0175">Coiled coil</keyword>
<name>A0A918SC28_9FLAO</name>
<evidence type="ECO:0000256" key="2">
    <source>
        <dbReference type="SAM" id="MobiDB-lite"/>
    </source>
</evidence>
<comment type="caution">
    <text evidence="4">The sequence shown here is derived from an EMBL/GenBank/DDBJ whole genome shotgun (WGS) entry which is preliminary data.</text>
</comment>
<dbReference type="EMBL" id="BMXB01000002">
    <property type="protein sequence ID" value="GHA31177.1"/>
    <property type="molecule type" value="Genomic_DNA"/>
</dbReference>
<dbReference type="PANTHER" id="PTHR30437:SF4">
    <property type="entry name" value="TRANSCRIPTION ELONGATION FACTOR GREA"/>
    <property type="match status" value="1"/>
</dbReference>
<dbReference type="GO" id="GO:0003746">
    <property type="term" value="F:translation elongation factor activity"/>
    <property type="evidence" value="ECO:0007669"/>
    <property type="project" value="UniProtKB-KW"/>
</dbReference>
<feature type="region of interest" description="Disordered" evidence="2">
    <location>
        <begin position="1"/>
        <end position="20"/>
    </location>
</feature>
<keyword evidence="5" id="KW-1185">Reference proteome</keyword>
<gene>
    <name evidence="4" type="primary">greB</name>
    <name evidence="4" type="ORF">GCM10007103_10900</name>
</gene>
<dbReference type="InterPro" id="IPR036953">
    <property type="entry name" value="GreA/GreB_C_sf"/>
</dbReference>
<dbReference type="GO" id="GO:0032784">
    <property type="term" value="P:regulation of DNA-templated transcription elongation"/>
    <property type="evidence" value="ECO:0007669"/>
    <property type="project" value="InterPro"/>
</dbReference>
<dbReference type="Gene3D" id="3.10.50.30">
    <property type="entry name" value="Transcription elongation factor, GreA/GreB, C-terminal domain"/>
    <property type="match status" value="1"/>
</dbReference>
<dbReference type="PIRSF" id="PIRSF006092">
    <property type="entry name" value="GreA_GreB"/>
    <property type="match status" value="1"/>
</dbReference>
<sequence length="167" mass="18920">MSRGFVKEDDQEEAPFIPPRASLPAGVINYVTPEGLQQLLEERNKLELERTNLVAENDTERRRAMAVIDGKMNLLQERINSARVLHPSEQPDDEVRFGAEVRLKDLQKNILQKFKIVGIDEADVRKQKIAFVAPIARAVTGKKIGEVAEFKLGNEVRELEVLGINYE</sequence>
<reference evidence="4" key="1">
    <citation type="journal article" date="2014" name="Int. J. Syst. Evol. Microbiol.">
        <title>Complete genome sequence of Corynebacterium casei LMG S-19264T (=DSM 44701T), isolated from a smear-ripened cheese.</title>
        <authorList>
            <consortium name="US DOE Joint Genome Institute (JGI-PGF)"/>
            <person name="Walter F."/>
            <person name="Albersmeier A."/>
            <person name="Kalinowski J."/>
            <person name="Ruckert C."/>
        </authorList>
    </citation>
    <scope>NUCLEOTIDE SEQUENCE</scope>
    <source>
        <strain evidence="4">KCTC 12719</strain>
    </source>
</reference>
<evidence type="ECO:0000313" key="4">
    <source>
        <dbReference type="EMBL" id="GHA31177.1"/>
    </source>
</evidence>
<dbReference type="InterPro" id="IPR023459">
    <property type="entry name" value="Tscrpt_elong_fac_GreA/B_fam"/>
</dbReference>
<reference evidence="4" key="2">
    <citation type="submission" date="2020-09" db="EMBL/GenBank/DDBJ databases">
        <authorList>
            <person name="Sun Q."/>
            <person name="Kim S."/>
        </authorList>
    </citation>
    <scope>NUCLEOTIDE SEQUENCE</scope>
    <source>
        <strain evidence="4">KCTC 12719</strain>
    </source>
</reference>
<dbReference type="GO" id="GO:0006354">
    <property type="term" value="P:DNA-templated transcription elongation"/>
    <property type="evidence" value="ECO:0007669"/>
    <property type="project" value="TreeGrafter"/>
</dbReference>
<protein>
    <submittedName>
        <fullName evidence="4">Transcription elongation factor GreB</fullName>
    </submittedName>
</protein>
<evidence type="ECO:0000313" key="5">
    <source>
        <dbReference type="Proteomes" id="UP000610456"/>
    </source>
</evidence>
<evidence type="ECO:0000259" key="3">
    <source>
        <dbReference type="Pfam" id="PF01272"/>
    </source>
</evidence>
<dbReference type="Proteomes" id="UP000610456">
    <property type="component" value="Unassembled WGS sequence"/>
</dbReference>
<dbReference type="PANTHER" id="PTHR30437">
    <property type="entry name" value="TRANSCRIPTION ELONGATION FACTOR GREA"/>
    <property type="match status" value="1"/>
</dbReference>
<keyword evidence="4" id="KW-0648">Protein biosynthesis</keyword>
<dbReference type="GO" id="GO:0070063">
    <property type="term" value="F:RNA polymerase binding"/>
    <property type="evidence" value="ECO:0007669"/>
    <property type="project" value="InterPro"/>
</dbReference>
<feature type="coiled-coil region" evidence="1">
    <location>
        <begin position="36"/>
        <end position="63"/>
    </location>
</feature>
<proteinExistence type="predicted"/>